<evidence type="ECO:0000313" key="3">
    <source>
        <dbReference type="Proteomes" id="UP001595847"/>
    </source>
</evidence>
<name>A0ABV8FQB1_9ACTN</name>
<feature type="region of interest" description="Disordered" evidence="1">
    <location>
        <begin position="66"/>
        <end position="87"/>
    </location>
</feature>
<protein>
    <submittedName>
        <fullName evidence="2">Uncharacterized protein</fullName>
    </submittedName>
</protein>
<organism evidence="2 3">
    <name type="scientific">Nocardiopsis sediminis</name>
    <dbReference type="NCBI Taxonomy" id="1778267"/>
    <lineage>
        <taxon>Bacteria</taxon>
        <taxon>Bacillati</taxon>
        <taxon>Actinomycetota</taxon>
        <taxon>Actinomycetes</taxon>
        <taxon>Streptosporangiales</taxon>
        <taxon>Nocardiopsidaceae</taxon>
        <taxon>Nocardiopsis</taxon>
    </lineage>
</organism>
<dbReference type="Proteomes" id="UP001595847">
    <property type="component" value="Unassembled WGS sequence"/>
</dbReference>
<dbReference type="RefSeq" id="WP_378534083.1">
    <property type="nucleotide sequence ID" value="NZ_JBHSBH010000010.1"/>
</dbReference>
<gene>
    <name evidence="2" type="ORF">ACFOVU_15105</name>
</gene>
<evidence type="ECO:0000256" key="1">
    <source>
        <dbReference type="SAM" id="MobiDB-lite"/>
    </source>
</evidence>
<feature type="compositionally biased region" description="Low complexity" evidence="1">
    <location>
        <begin position="77"/>
        <end position="87"/>
    </location>
</feature>
<evidence type="ECO:0000313" key="2">
    <source>
        <dbReference type="EMBL" id="MFC3997258.1"/>
    </source>
</evidence>
<sequence length="87" mass="9859">MLYAQDRRTKDVRSFLTLHDDGTLTSDDPHMVKAIPRYREKRGWSNERIFEYFAAESNAYVRYYEEADAPPPDGDDAVAGPADTAGS</sequence>
<comment type="caution">
    <text evidence="2">The sequence shown here is derived from an EMBL/GenBank/DDBJ whole genome shotgun (WGS) entry which is preliminary data.</text>
</comment>
<proteinExistence type="predicted"/>
<accession>A0ABV8FQB1</accession>
<dbReference type="EMBL" id="JBHSBH010000010">
    <property type="protein sequence ID" value="MFC3997258.1"/>
    <property type="molecule type" value="Genomic_DNA"/>
</dbReference>
<reference evidence="3" key="1">
    <citation type="journal article" date="2019" name="Int. J. Syst. Evol. Microbiol.">
        <title>The Global Catalogue of Microorganisms (GCM) 10K type strain sequencing project: providing services to taxonomists for standard genome sequencing and annotation.</title>
        <authorList>
            <consortium name="The Broad Institute Genomics Platform"/>
            <consortium name="The Broad Institute Genome Sequencing Center for Infectious Disease"/>
            <person name="Wu L."/>
            <person name="Ma J."/>
        </authorList>
    </citation>
    <scope>NUCLEOTIDE SEQUENCE [LARGE SCALE GENOMIC DNA]</scope>
    <source>
        <strain evidence="3">TBRC 1826</strain>
    </source>
</reference>
<keyword evidence="3" id="KW-1185">Reference proteome</keyword>